<feature type="binding site" evidence="12">
    <location>
        <position position="95"/>
    </location>
    <ligand>
        <name>CoA</name>
        <dbReference type="ChEBI" id="CHEBI:57287"/>
    </ligand>
</feature>
<dbReference type="Proteomes" id="UP000254454">
    <property type="component" value="Unassembled WGS sequence"/>
</dbReference>
<comment type="pathway">
    <text evidence="2">Siderophore biosynthesis; enterobactin biosynthesis.</text>
</comment>
<evidence type="ECO:0000256" key="1">
    <source>
        <dbReference type="ARBA" id="ARBA00003937"/>
    </source>
</evidence>
<dbReference type="InterPro" id="IPR041354">
    <property type="entry name" value="4PPT_N"/>
</dbReference>
<feature type="binding site" evidence="13">
    <location>
        <position position="150"/>
    </location>
    <ligand>
        <name>Mg(2+)</name>
        <dbReference type="ChEBI" id="CHEBI:18420"/>
    </ligand>
</feature>
<dbReference type="Pfam" id="PF17837">
    <property type="entry name" value="4PPT_N"/>
    <property type="match status" value="1"/>
</dbReference>
<comment type="catalytic activity">
    <reaction evidence="11">
        <text>apo-[peptidyl-carrier protein] + CoA = holo-[peptidyl-carrier protein] + adenosine 3',5'-bisphosphate + H(+)</text>
        <dbReference type="Rhea" id="RHEA:46228"/>
        <dbReference type="Rhea" id="RHEA-COMP:11479"/>
        <dbReference type="Rhea" id="RHEA-COMP:11480"/>
        <dbReference type="ChEBI" id="CHEBI:15378"/>
        <dbReference type="ChEBI" id="CHEBI:29999"/>
        <dbReference type="ChEBI" id="CHEBI:57287"/>
        <dbReference type="ChEBI" id="CHEBI:58343"/>
        <dbReference type="ChEBI" id="CHEBI:64479"/>
    </reaction>
</comment>
<evidence type="ECO:0000256" key="6">
    <source>
        <dbReference type="ARBA" id="ARBA00022679"/>
    </source>
</evidence>
<evidence type="ECO:0000313" key="19">
    <source>
        <dbReference type="Proteomes" id="UP000277464"/>
    </source>
</evidence>
<comment type="function">
    <text evidence="1">Involved in the biosynthesis of the siderophore enterobactin (enterochelin), which is a macrocyclic trimeric lactone of N-(2,3-dihydroxybenzoyl)-serine. The serine trilactone serves as a scaffolding for the three catechol functionalities that provide hexadentate coordination for the tightly ligated iron(2+) atoms. Plays an essential role in the assembly of the enterobactin by catalyzing the transfer of the 4'-phosphopantetheine (Ppant) moiety from coenzyme A to the apo-domains of both EntB (ArCP domain) and EntF (PCP domain) to yield their holo-forms which make them competent for the activation of 2,3-dihydroxybenzoate (DHB) and L-serine, respectively.</text>
</comment>
<dbReference type="GO" id="GO:0009239">
    <property type="term" value="P:enterobactin biosynthetic process"/>
    <property type="evidence" value="ECO:0007669"/>
    <property type="project" value="UniProtKB-UniPathway"/>
</dbReference>
<dbReference type="SUPFAM" id="SSF56214">
    <property type="entry name" value="4'-phosphopantetheinyl transferase"/>
    <property type="match status" value="1"/>
</dbReference>
<evidence type="ECO:0000256" key="10">
    <source>
        <dbReference type="ARBA" id="ARBA00049176"/>
    </source>
</evidence>
<dbReference type="Gene3D" id="3.90.470.20">
    <property type="entry name" value="4'-phosphopantetheinyl transferase domain"/>
    <property type="match status" value="1"/>
</dbReference>
<feature type="binding site" evidence="13">
    <location>
        <position position="148"/>
    </location>
    <ligand>
        <name>Mg(2+)</name>
        <dbReference type="ChEBI" id="CHEBI:18420"/>
    </ligand>
</feature>
<dbReference type="GO" id="GO:0005886">
    <property type="term" value="C:plasma membrane"/>
    <property type="evidence" value="ECO:0007669"/>
    <property type="project" value="TreeGrafter"/>
</dbReference>
<dbReference type="InterPro" id="IPR008278">
    <property type="entry name" value="4-PPantetheinyl_Trfase_dom"/>
</dbReference>
<comment type="cofactor">
    <cofactor evidence="13">
        <name>Mg(2+)</name>
        <dbReference type="ChEBI" id="CHEBI:18420"/>
    </cofactor>
</comment>
<proteinExistence type="inferred from homology"/>
<dbReference type="AntiFam" id="ANF00065">
    <property type="entry name" value="Translation of REP sequence"/>
</dbReference>
<evidence type="ECO:0000259" key="14">
    <source>
        <dbReference type="Pfam" id="PF01648"/>
    </source>
</evidence>
<feature type="binding site" evidence="12">
    <location>
        <begin position="130"/>
        <end position="131"/>
    </location>
    <ligand>
        <name>CoA</name>
        <dbReference type="ChEBI" id="CHEBI:57287"/>
    </ligand>
</feature>
<organism evidence="16 18">
    <name type="scientific">Escherichia marmotae</name>
    <dbReference type="NCBI Taxonomy" id="1499973"/>
    <lineage>
        <taxon>Bacteria</taxon>
        <taxon>Pseudomonadati</taxon>
        <taxon>Pseudomonadota</taxon>
        <taxon>Gammaproteobacteria</taxon>
        <taxon>Enterobacterales</taxon>
        <taxon>Enterobacteriaceae</taxon>
        <taxon>Escherichia</taxon>
    </lineage>
</organism>
<dbReference type="GO" id="GO:0008897">
    <property type="term" value="F:holo-[acyl-carrier-protein] synthase activity"/>
    <property type="evidence" value="ECO:0007669"/>
    <property type="project" value="InterPro"/>
</dbReference>
<evidence type="ECO:0000256" key="7">
    <source>
        <dbReference type="ARBA" id="ARBA00023191"/>
    </source>
</evidence>
<gene>
    <name evidence="16" type="primary">npt</name>
    <name evidence="17" type="synonym">entD</name>
    <name evidence="16" type="ORF">C4A13_00042</name>
    <name evidence="17" type="ORF">NCTC8196_01318</name>
</gene>
<keyword evidence="6 16" id="KW-0808">Transferase</keyword>
<name>A0A370V3T3_9ESCH</name>
<evidence type="ECO:0000256" key="3">
    <source>
        <dbReference type="ARBA" id="ARBA00008342"/>
    </source>
</evidence>
<dbReference type="GO" id="GO:0000287">
    <property type="term" value="F:magnesium ion binding"/>
    <property type="evidence" value="ECO:0007669"/>
    <property type="project" value="InterPro"/>
</dbReference>
<dbReference type="PANTHER" id="PTHR38096">
    <property type="entry name" value="ENTEROBACTIN SYNTHASE COMPONENT D"/>
    <property type="match status" value="1"/>
</dbReference>
<feature type="binding site" evidence="13">
    <location>
        <position position="149"/>
    </location>
    <ligand>
        <name>Mg(2+)</name>
        <dbReference type="ChEBI" id="CHEBI:18420"/>
    </ligand>
</feature>
<dbReference type="PRINTS" id="PR01399">
    <property type="entry name" value="ENTSNTHTASED"/>
</dbReference>
<dbReference type="InterPro" id="IPR037143">
    <property type="entry name" value="4-PPantetheinyl_Trfase_dom_sf"/>
</dbReference>
<reference evidence="17 19" key="2">
    <citation type="submission" date="2018-12" db="EMBL/GenBank/DDBJ databases">
        <authorList>
            <consortium name="Pathogen Informatics"/>
        </authorList>
    </citation>
    <scope>NUCLEOTIDE SEQUENCE [LARGE SCALE GENOMIC DNA]</scope>
    <source>
        <strain evidence="17 19">NCTC8196</strain>
    </source>
</reference>
<evidence type="ECO:0000256" key="2">
    <source>
        <dbReference type="ARBA" id="ARBA00004993"/>
    </source>
</evidence>
<reference evidence="16 18" key="1">
    <citation type="submission" date="2018-06" db="EMBL/GenBank/DDBJ databases">
        <title>Recombination Drives Gene Content and Phenotype Evolution in Wild Type E. coli Strains.</title>
        <authorList>
            <person name="Field C.M."/>
            <person name="Silander O.K."/>
            <person name="Van Nimwegen E."/>
        </authorList>
    </citation>
    <scope>NUCLEOTIDE SEQUENCE [LARGE SCALE GENOMIC DNA]</scope>
    <source>
        <strain evidence="16 18">SC344</strain>
    </source>
</reference>
<evidence type="ECO:0000256" key="11">
    <source>
        <dbReference type="ARBA" id="ARBA00049191"/>
    </source>
</evidence>
<feature type="domain" description="4'-phosphopantetheinyl transferase N-terminal" evidence="15">
    <location>
        <begin position="78"/>
        <end position="141"/>
    </location>
</feature>
<evidence type="ECO:0000313" key="16">
    <source>
        <dbReference type="EMBL" id="RDR23672.1"/>
    </source>
</evidence>
<evidence type="ECO:0000256" key="4">
    <source>
        <dbReference type="ARBA" id="ARBA00011503"/>
    </source>
</evidence>
<sequence>MNDLSGLQNLANSNILQNHVGLISVAHQAVLRLSSVSNMGEMKTTHTSLPFAGHTLHIVEFDPASFHEQDLFWLPHYAQLQHAGRKRKAEHLAGRIAAVHALRGYGYKCVPAIGEHRQPLWPTGLYGSISHCGATAIAIVSHQPIGVDIEEIFSAHTARELTDNIITPTEREFITGCNLPFPVALTLAFSAKESAFKASKIQTDAGFLNYQVVNWNKQRIIIRWEDEMFAVHWQIRGKHIITLCQHD</sequence>
<dbReference type="InterPro" id="IPR003542">
    <property type="entry name" value="Enbac_synth_compD-like"/>
</dbReference>
<protein>
    <recommendedName>
        <fullName evidence="5">Enterobactin synthase component D</fullName>
    </recommendedName>
    <alternativeName>
        <fullName evidence="8">4'-phosphopantetheinyl transferase EntD</fullName>
    </alternativeName>
    <alternativeName>
        <fullName evidence="9">Enterochelin synthase D</fullName>
    </alternativeName>
</protein>
<dbReference type="NCBIfam" id="NF007604">
    <property type="entry name" value="PRK10251.1"/>
    <property type="match status" value="1"/>
</dbReference>
<evidence type="ECO:0000259" key="15">
    <source>
        <dbReference type="Pfam" id="PF17837"/>
    </source>
</evidence>
<dbReference type="Proteomes" id="UP000277464">
    <property type="component" value="Chromosome"/>
</dbReference>
<evidence type="ECO:0000256" key="9">
    <source>
        <dbReference type="ARBA" id="ARBA00031996"/>
    </source>
</evidence>
<accession>A0A370V3T3</accession>
<evidence type="ECO:0000256" key="5">
    <source>
        <dbReference type="ARBA" id="ARBA00019087"/>
    </source>
</evidence>
<comment type="subunit">
    <text evidence="4">EntB, EntD, EntE, and EntF form a multienzyme complex called enterobactin synthase.</text>
</comment>
<dbReference type="GO" id="GO:0009366">
    <property type="term" value="C:enterobactin synthetase complex"/>
    <property type="evidence" value="ECO:0007669"/>
    <property type="project" value="InterPro"/>
</dbReference>
<keyword evidence="7" id="KW-0259">Enterobactin biosynthesis</keyword>
<feature type="binding site" evidence="12">
    <location>
        <position position="197"/>
    </location>
    <ligand>
        <name>CoA</name>
        <dbReference type="ChEBI" id="CHEBI:57287"/>
    </ligand>
</feature>
<dbReference type="PANTHER" id="PTHR38096:SF1">
    <property type="entry name" value="ENTEROBACTIN SYNTHASE COMPONENT D"/>
    <property type="match status" value="1"/>
</dbReference>
<evidence type="ECO:0000313" key="18">
    <source>
        <dbReference type="Proteomes" id="UP000254454"/>
    </source>
</evidence>
<dbReference type="UniPathway" id="UPA00017"/>
<keyword evidence="13" id="KW-0460">Magnesium</keyword>
<feature type="binding site" evidence="12">
    <location>
        <position position="87"/>
    </location>
    <ligand>
        <name>CoA</name>
        <dbReference type="ChEBI" id="CHEBI:57287"/>
    </ligand>
</feature>
<feature type="binding site" evidence="12">
    <location>
        <position position="193"/>
    </location>
    <ligand>
        <name>CoA</name>
        <dbReference type="ChEBI" id="CHEBI:57287"/>
    </ligand>
</feature>
<evidence type="ECO:0000313" key="17">
    <source>
        <dbReference type="EMBL" id="VED75278.1"/>
    </source>
</evidence>
<feature type="domain" description="4'-phosphopantetheinyl transferase" evidence="14">
    <location>
        <begin position="144"/>
        <end position="244"/>
    </location>
</feature>
<evidence type="ECO:0000256" key="8">
    <source>
        <dbReference type="ARBA" id="ARBA00029894"/>
    </source>
</evidence>
<dbReference type="AlphaFoldDB" id="A0A370V3T3"/>
<feature type="binding site" evidence="12">
    <location>
        <position position="148"/>
    </location>
    <ligand>
        <name>CoA</name>
        <dbReference type="ChEBI" id="CHEBI:57287"/>
    </ligand>
</feature>
<dbReference type="Pfam" id="PF01648">
    <property type="entry name" value="ACPS"/>
    <property type="match status" value="1"/>
</dbReference>
<comment type="catalytic activity">
    <reaction evidence="10">
        <text>apo-[aryl-carrier protein] + CoA = holo-[aryl-carrier protein] + adenosine 3',5'-bisphosphate + H(+)</text>
        <dbReference type="Rhea" id="RHEA:48404"/>
        <dbReference type="Rhea" id="RHEA-COMP:15903"/>
        <dbReference type="Rhea" id="RHEA-COMP:17557"/>
        <dbReference type="ChEBI" id="CHEBI:15378"/>
        <dbReference type="ChEBI" id="CHEBI:29999"/>
        <dbReference type="ChEBI" id="CHEBI:57287"/>
        <dbReference type="ChEBI" id="CHEBI:58343"/>
        <dbReference type="ChEBI" id="CHEBI:64479"/>
    </reaction>
</comment>
<evidence type="ECO:0000256" key="13">
    <source>
        <dbReference type="PIRSR" id="PIRSR603542-2"/>
    </source>
</evidence>
<keyword evidence="13" id="KW-0479">Metal-binding</keyword>
<evidence type="ECO:0000256" key="12">
    <source>
        <dbReference type="PIRSR" id="PIRSR603542-1"/>
    </source>
</evidence>
<dbReference type="EMBL" id="QONO01000189">
    <property type="protein sequence ID" value="RDR23672.1"/>
    <property type="molecule type" value="Genomic_DNA"/>
</dbReference>
<comment type="similarity">
    <text evidence="3">Belongs to the P-Pant transferase superfamily. EntD family.</text>
</comment>
<dbReference type="EMBL" id="LR134270">
    <property type="protein sequence ID" value="VED75278.1"/>
    <property type="molecule type" value="Genomic_DNA"/>
</dbReference>